<dbReference type="EMBL" id="BMOS01000055">
    <property type="protein sequence ID" value="GGN67159.1"/>
    <property type="molecule type" value="Genomic_DNA"/>
</dbReference>
<organism evidence="3 4">
    <name type="scientific">Oceanobacillus indicireducens</name>
    <dbReference type="NCBI Taxonomy" id="1004261"/>
    <lineage>
        <taxon>Bacteria</taxon>
        <taxon>Bacillati</taxon>
        <taxon>Bacillota</taxon>
        <taxon>Bacilli</taxon>
        <taxon>Bacillales</taxon>
        <taxon>Bacillaceae</taxon>
        <taxon>Oceanobacillus</taxon>
    </lineage>
</organism>
<keyword evidence="1" id="KW-1133">Transmembrane helix</keyword>
<feature type="chain" id="PRO_5037249378" description="VanZ-like domain-containing protein" evidence="2">
    <location>
        <begin position="24"/>
        <end position="133"/>
    </location>
</feature>
<feature type="transmembrane region" description="Helical" evidence="1">
    <location>
        <begin position="47"/>
        <end position="66"/>
    </location>
</feature>
<dbReference type="AlphaFoldDB" id="A0A917Y4G2"/>
<evidence type="ECO:0000313" key="3">
    <source>
        <dbReference type="EMBL" id="GGN67159.1"/>
    </source>
</evidence>
<reference evidence="3" key="1">
    <citation type="journal article" date="2014" name="Int. J. Syst. Evol. Microbiol.">
        <title>Complete genome sequence of Corynebacterium casei LMG S-19264T (=DSM 44701T), isolated from a smear-ripened cheese.</title>
        <authorList>
            <consortium name="US DOE Joint Genome Institute (JGI-PGF)"/>
            <person name="Walter F."/>
            <person name="Albersmeier A."/>
            <person name="Kalinowski J."/>
            <person name="Ruckert C."/>
        </authorList>
    </citation>
    <scope>NUCLEOTIDE SEQUENCE</scope>
    <source>
        <strain evidence="3">JCM 17251</strain>
    </source>
</reference>
<dbReference type="RefSeq" id="WP_188859711.1">
    <property type="nucleotide sequence ID" value="NZ_BMOS01000055.1"/>
</dbReference>
<evidence type="ECO:0008006" key="5">
    <source>
        <dbReference type="Google" id="ProtNLM"/>
    </source>
</evidence>
<evidence type="ECO:0000256" key="1">
    <source>
        <dbReference type="SAM" id="Phobius"/>
    </source>
</evidence>
<comment type="caution">
    <text evidence="3">The sequence shown here is derived from an EMBL/GenBank/DDBJ whole genome shotgun (WGS) entry which is preliminary data.</text>
</comment>
<evidence type="ECO:0000256" key="2">
    <source>
        <dbReference type="SAM" id="SignalP"/>
    </source>
</evidence>
<proteinExistence type="predicted"/>
<feature type="transmembrane region" description="Helical" evidence="1">
    <location>
        <begin position="100"/>
        <end position="123"/>
    </location>
</feature>
<gene>
    <name evidence="3" type="ORF">GCM10007971_37830</name>
</gene>
<feature type="transmembrane region" description="Helical" evidence="1">
    <location>
        <begin position="75"/>
        <end position="94"/>
    </location>
</feature>
<dbReference type="NCBIfam" id="NF037970">
    <property type="entry name" value="vanZ_1"/>
    <property type="match status" value="1"/>
</dbReference>
<accession>A0A917Y4G2</accession>
<name>A0A917Y4G2_9BACI</name>
<protein>
    <recommendedName>
        <fullName evidence="5">VanZ-like domain-containing protein</fullName>
    </recommendedName>
</protein>
<keyword evidence="2" id="KW-0732">Signal</keyword>
<keyword evidence="1" id="KW-0472">Membrane</keyword>
<feature type="signal peptide" evidence="2">
    <location>
        <begin position="1"/>
        <end position="23"/>
    </location>
</feature>
<sequence>MLFIVFTWLIVIFVLLCSTPAFAVFAGDVQFQLSQEPSWLNFFHGEFSHIEFAGHFFLFFALAALLRQVIKNMRMVFLLAFLYGFVIEFVQPFFGRGAELIDLAANVVGIVSFIMLHFLYSLIPRTLSDAAEK</sequence>
<keyword evidence="1" id="KW-0812">Transmembrane</keyword>
<reference evidence="3" key="2">
    <citation type="submission" date="2020-09" db="EMBL/GenBank/DDBJ databases">
        <authorList>
            <person name="Sun Q."/>
            <person name="Ohkuma M."/>
        </authorList>
    </citation>
    <scope>NUCLEOTIDE SEQUENCE</scope>
    <source>
        <strain evidence="3">JCM 17251</strain>
    </source>
</reference>
<dbReference type="Proteomes" id="UP000624041">
    <property type="component" value="Unassembled WGS sequence"/>
</dbReference>
<keyword evidence="4" id="KW-1185">Reference proteome</keyword>
<evidence type="ECO:0000313" key="4">
    <source>
        <dbReference type="Proteomes" id="UP000624041"/>
    </source>
</evidence>